<dbReference type="Proteomes" id="UP000578697">
    <property type="component" value="Unassembled WGS sequence"/>
</dbReference>
<evidence type="ECO:0000313" key="1">
    <source>
        <dbReference type="EMBL" id="MBB5219347.1"/>
    </source>
</evidence>
<evidence type="ECO:0008006" key="3">
    <source>
        <dbReference type="Google" id="ProtNLM"/>
    </source>
</evidence>
<proteinExistence type="predicted"/>
<evidence type="ECO:0000313" key="2">
    <source>
        <dbReference type="Proteomes" id="UP000578697"/>
    </source>
</evidence>
<sequence>MDKNHITKVRSRQTGQAGLRFKQLLYAQPTGLETGKSMKTKEVIIEQQKDFIQKMKDKTSTFINSIDKSEIETILLSGSVSRGDYFSQKKENGEYNGMVDLIVMRKNGSSITAEDIFGANQEPEIPFHCIKFDGIWFEILFTDFIDTDMFSKFEEPRKFSVLESQILYDPNNSYKNELVKINQFVKEDLENNLTGSLGYIHYLISDYKKDRWYRRDAFIQLHENLNTAIRAGIRALFYLNGFYSPAEDRAIYYSHSLQQLPENYAEVISKACNQKTDSEEDYFRREKIFMENIVGFIEKSKSCK</sequence>
<protein>
    <recommendedName>
        <fullName evidence="3">Nucleotidyltransferase</fullName>
    </recommendedName>
</protein>
<dbReference type="RefSeq" id="WP_184652758.1">
    <property type="nucleotide sequence ID" value="NZ_JACHFR010000002.1"/>
</dbReference>
<keyword evidence="2" id="KW-1185">Reference proteome</keyword>
<accession>A0A840SC50</accession>
<reference evidence="1 2" key="1">
    <citation type="submission" date="2020-08" db="EMBL/GenBank/DDBJ databases">
        <title>Genomic Encyclopedia of Type Strains, Phase IV (KMG-IV): sequencing the most valuable type-strain genomes for metagenomic binning, comparative biology and taxonomic classification.</title>
        <authorList>
            <person name="Goeker M."/>
        </authorList>
    </citation>
    <scope>NUCLEOTIDE SEQUENCE [LARGE SCALE GENOMIC DNA]</scope>
    <source>
        <strain evidence="1 2">DSM 103679</strain>
    </source>
</reference>
<dbReference type="AlphaFoldDB" id="A0A840SC50"/>
<dbReference type="EMBL" id="JACHFR010000002">
    <property type="protein sequence ID" value="MBB5219347.1"/>
    <property type="molecule type" value="Genomic_DNA"/>
</dbReference>
<gene>
    <name evidence="1" type="ORF">HNP77_001716</name>
</gene>
<name>A0A840SC50_9SPIR</name>
<organism evidence="1 2">
    <name type="scientific">Treponema rectale</name>
    <dbReference type="NCBI Taxonomy" id="744512"/>
    <lineage>
        <taxon>Bacteria</taxon>
        <taxon>Pseudomonadati</taxon>
        <taxon>Spirochaetota</taxon>
        <taxon>Spirochaetia</taxon>
        <taxon>Spirochaetales</taxon>
        <taxon>Treponemataceae</taxon>
        <taxon>Treponema</taxon>
    </lineage>
</organism>
<comment type="caution">
    <text evidence="1">The sequence shown here is derived from an EMBL/GenBank/DDBJ whole genome shotgun (WGS) entry which is preliminary data.</text>
</comment>